<gene>
    <name evidence="2" type="ORF">HYS17_04825</name>
</gene>
<dbReference type="AlphaFoldDB" id="A0A7T5R400"/>
<organism evidence="2 3">
    <name type="scientific">Micavibrio aeruginosavorus</name>
    <dbReference type="NCBI Taxonomy" id="349221"/>
    <lineage>
        <taxon>Bacteria</taxon>
        <taxon>Pseudomonadati</taxon>
        <taxon>Bdellovibrionota</taxon>
        <taxon>Bdellovibrionia</taxon>
        <taxon>Bdellovibrionales</taxon>
        <taxon>Pseudobdellovibrionaceae</taxon>
        <taxon>Micavibrio</taxon>
    </lineage>
</organism>
<reference evidence="2 3" key="1">
    <citation type="submission" date="2020-07" db="EMBL/GenBank/DDBJ databases">
        <title>Huge and variable diversity of episymbiotic CPR bacteria and DPANN archaea in groundwater ecosystems.</title>
        <authorList>
            <person name="He C.Y."/>
            <person name="Keren R."/>
            <person name="Whittaker M."/>
            <person name="Farag I.F."/>
            <person name="Doudna J."/>
            <person name="Cate J.H.D."/>
            <person name="Banfield J.F."/>
        </authorList>
    </citation>
    <scope>NUCLEOTIDE SEQUENCE [LARGE SCALE GENOMIC DNA]</scope>
    <source>
        <strain evidence="2">NC_groundwater_70_Ag_B-0.1um_54_66</strain>
    </source>
</reference>
<dbReference type="EMBL" id="CP066681">
    <property type="protein sequence ID" value="QQG37092.1"/>
    <property type="molecule type" value="Genomic_DNA"/>
</dbReference>
<evidence type="ECO:0000313" key="3">
    <source>
        <dbReference type="Proteomes" id="UP000595362"/>
    </source>
</evidence>
<name>A0A7T5R400_9BACT</name>
<protein>
    <submittedName>
        <fullName evidence="2">Uncharacterized protein</fullName>
    </submittedName>
</protein>
<feature type="chain" id="PRO_5032342251" evidence="1">
    <location>
        <begin position="27"/>
        <end position="295"/>
    </location>
</feature>
<evidence type="ECO:0000313" key="2">
    <source>
        <dbReference type="EMBL" id="QQG37092.1"/>
    </source>
</evidence>
<accession>A0A7T5R400</accession>
<feature type="signal peptide" evidence="1">
    <location>
        <begin position="1"/>
        <end position="26"/>
    </location>
</feature>
<dbReference type="Proteomes" id="UP000595362">
    <property type="component" value="Chromosome"/>
</dbReference>
<sequence length="295" mass="32744">MLKRNLLVSTICMGLGLAGYALPAQAQTLDSEGVAYSEQYHPEPLRNVNITLTRDVSLMPGQFIIHAEEGGAYSSGCAELSQIPVEVEYLANFLRLTYHNYILDSRDQLKGTGTTCNKPMSPPTAKVILDSAMLAAKGIEKIRFMYHGQPIEADLELSDQRVRMWPALSREGLADMQVGNIKTVPSTVWFYPENTVILSVPGAKTEQELADLREKVDRLATSRGLSPLEDHLTGFKSPLKDKTAFYYVAKGDRYSQAQGELLDYVSVDSVKFGLEADEPIQKPLAVHIRRPRPTE</sequence>
<evidence type="ECO:0000256" key="1">
    <source>
        <dbReference type="SAM" id="SignalP"/>
    </source>
</evidence>
<proteinExistence type="predicted"/>
<keyword evidence="1" id="KW-0732">Signal</keyword>